<gene>
    <name evidence="1" type="ORF">GCM10023095_16090</name>
</gene>
<dbReference type="Proteomes" id="UP001501321">
    <property type="component" value="Unassembled WGS sequence"/>
</dbReference>
<accession>A0ABP8Q7N1</accession>
<evidence type="ECO:0000313" key="1">
    <source>
        <dbReference type="EMBL" id="GAA4498161.1"/>
    </source>
</evidence>
<dbReference type="EMBL" id="BAABFC010000010">
    <property type="protein sequence ID" value="GAA4498161.1"/>
    <property type="molecule type" value="Genomic_DNA"/>
</dbReference>
<proteinExistence type="predicted"/>
<protein>
    <submittedName>
        <fullName evidence="1">Uncharacterized protein</fullName>
    </submittedName>
</protein>
<name>A0ABP8Q7N1_9GAMM</name>
<comment type="caution">
    <text evidence="1">The sequence shown here is derived from an EMBL/GenBank/DDBJ whole genome shotgun (WGS) entry which is preliminary data.</text>
</comment>
<organism evidence="1 2">
    <name type="scientific">Pseudaeromonas paramecii</name>
    <dbReference type="NCBI Taxonomy" id="2138166"/>
    <lineage>
        <taxon>Bacteria</taxon>
        <taxon>Pseudomonadati</taxon>
        <taxon>Pseudomonadota</taxon>
        <taxon>Gammaproteobacteria</taxon>
        <taxon>Aeromonadales</taxon>
        <taxon>Aeromonadaceae</taxon>
        <taxon>Pseudaeromonas</taxon>
    </lineage>
</organism>
<evidence type="ECO:0000313" key="2">
    <source>
        <dbReference type="Proteomes" id="UP001501321"/>
    </source>
</evidence>
<sequence length="59" mass="6539">MQAVTVDPFQLVVQQLKIRDQQVPPVISLDDEGVQFALALFKLKVPTYVLTGALQLLSD</sequence>
<reference evidence="2" key="1">
    <citation type="journal article" date="2019" name="Int. J. Syst. Evol. Microbiol.">
        <title>The Global Catalogue of Microorganisms (GCM) 10K type strain sequencing project: providing services to taxonomists for standard genome sequencing and annotation.</title>
        <authorList>
            <consortium name="The Broad Institute Genomics Platform"/>
            <consortium name="The Broad Institute Genome Sequencing Center for Infectious Disease"/>
            <person name="Wu L."/>
            <person name="Ma J."/>
        </authorList>
    </citation>
    <scope>NUCLEOTIDE SEQUENCE [LARGE SCALE GENOMIC DNA]</scope>
    <source>
        <strain evidence="2">JCM 32226</strain>
    </source>
</reference>
<keyword evidence="2" id="KW-1185">Reference proteome</keyword>